<accession>A0AAD9HF17</accession>
<sequence>MSSSSSQPPKPPIVNSIRNAEPLPQIPVAYRSKPKALHQASESARQVALPKVLIQTDPAHFTKAADDFLDANAFPDLDGMPVSMEDPSLIFHRNESDVTRSIEHSINREVSLVLIKGHDPAMLSMDSTTQAWSKTVVSNPKPWEPSEVTRVPDWVAKCTLKPFKGRQIKSTLVLEYKDRGLTCVDEILRQCTEEEWYEGQAHQAMREIRNRASGPRRAAWKSTVRRHQPYSVRNTSRVQSTLGRKEPCAFTANVETLLQQVTTYAVAEGAPRVGLTDYLTLILFEFLDLPQHRTELARLRAGPGRRVRVVVSKDNEHQSDIRRILLGVWLQSIQGQ</sequence>
<organism evidence="1 2">
    <name type="scientific">Colletotrichum zoysiae</name>
    <dbReference type="NCBI Taxonomy" id="1216348"/>
    <lineage>
        <taxon>Eukaryota</taxon>
        <taxon>Fungi</taxon>
        <taxon>Dikarya</taxon>
        <taxon>Ascomycota</taxon>
        <taxon>Pezizomycotina</taxon>
        <taxon>Sordariomycetes</taxon>
        <taxon>Hypocreomycetidae</taxon>
        <taxon>Glomerellales</taxon>
        <taxon>Glomerellaceae</taxon>
        <taxon>Colletotrichum</taxon>
        <taxon>Colletotrichum graminicola species complex</taxon>
    </lineage>
</organism>
<reference evidence="1" key="1">
    <citation type="submission" date="2021-06" db="EMBL/GenBank/DDBJ databases">
        <title>Comparative genomics, transcriptomics and evolutionary studies reveal genomic signatures of adaptation to plant cell wall in hemibiotrophic fungi.</title>
        <authorList>
            <consortium name="DOE Joint Genome Institute"/>
            <person name="Baroncelli R."/>
            <person name="Diaz J.F."/>
            <person name="Benocci T."/>
            <person name="Peng M."/>
            <person name="Battaglia E."/>
            <person name="Haridas S."/>
            <person name="Andreopoulos W."/>
            <person name="Labutti K."/>
            <person name="Pangilinan J."/>
            <person name="Floch G.L."/>
            <person name="Makela M.R."/>
            <person name="Henrissat B."/>
            <person name="Grigoriev I.V."/>
            <person name="Crouch J.A."/>
            <person name="De Vries R.P."/>
            <person name="Sukno S.A."/>
            <person name="Thon M.R."/>
        </authorList>
    </citation>
    <scope>NUCLEOTIDE SEQUENCE</scope>
    <source>
        <strain evidence="1">MAFF235873</strain>
    </source>
</reference>
<gene>
    <name evidence="1" type="ORF">LX32DRAFT_721139</name>
</gene>
<proteinExistence type="predicted"/>
<comment type="caution">
    <text evidence="1">The sequence shown here is derived from an EMBL/GenBank/DDBJ whole genome shotgun (WGS) entry which is preliminary data.</text>
</comment>
<keyword evidence="2" id="KW-1185">Reference proteome</keyword>
<dbReference type="Proteomes" id="UP001232148">
    <property type="component" value="Unassembled WGS sequence"/>
</dbReference>
<dbReference type="EMBL" id="MU842886">
    <property type="protein sequence ID" value="KAK2027931.1"/>
    <property type="molecule type" value="Genomic_DNA"/>
</dbReference>
<protein>
    <submittedName>
        <fullName evidence="1">Uncharacterized protein</fullName>
    </submittedName>
</protein>
<name>A0AAD9HF17_9PEZI</name>
<dbReference type="AlphaFoldDB" id="A0AAD9HF17"/>
<evidence type="ECO:0000313" key="1">
    <source>
        <dbReference type="EMBL" id="KAK2027931.1"/>
    </source>
</evidence>
<evidence type="ECO:0000313" key="2">
    <source>
        <dbReference type="Proteomes" id="UP001232148"/>
    </source>
</evidence>